<dbReference type="RefSeq" id="WP_187685130.1">
    <property type="nucleotide sequence ID" value="NZ_AP023396.1"/>
</dbReference>
<organism evidence="1 2">
    <name type="scientific">Nocardia wallacei</name>
    <dbReference type="NCBI Taxonomy" id="480035"/>
    <lineage>
        <taxon>Bacteria</taxon>
        <taxon>Bacillati</taxon>
        <taxon>Actinomycetota</taxon>
        <taxon>Actinomycetes</taxon>
        <taxon>Mycobacteriales</taxon>
        <taxon>Nocardiaceae</taxon>
        <taxon>Nocardia</taxon>
    </lineage>
</organism>
<evidence type="ECO:0000313" key="1">
    <source>
        <dbReference type="EMBL" id="BCK58372.1"/>
    </source>
</evidence>
<sequence length="76" mass="8525">MEDWIDGPPATDRDGEFPAGVLLDVTRSEGLPLDGLVLVGHINELGGVCDDCRSCIRSEHVKRHRFVWRAPAERRE</sequence>
<name>A0A7G1KTE1_9NOCA</name>
<accession>A0A7G1KTE1</accession>
<gene>
    <name evidence="1" type="ORF">NWFMUON74_61440</name>
</gene>
<protein>
    <submittedName>
        <fullName evidence="1">Uncharacterized protein</fullName>
    </submittedName>
</protein>
<reference evidence="1 2" key="1">
    <citation type="submission" date="2020-08" db="EMBL/GenBank/DDBJ databases">
        <title>Genome Sequencing of Nocardia wallacei strain FMUON74 and assembly.</title>
        <authorList>
            <person name="Toyokawa M."/>
            <person name="Uesaka K."/>
        </authorList>
    </citation>
    <scope>NUCLEOTIDE SEQUENCE [LARGE SCALE GENOMIC DNA]</scope>
    <source>
        <strain evidence="1 2">FMUON74</strain>
    </source>
</reference>
<dbReference type="EMBL" id="AP023396">
    <property type="protein sequence ID" value="BCK58372.1"/>
    <property type="molecule type" value="Genomic_DNA"/>
</dbReference>
<evidence type="ECO:0000313" key="2">
    <source>
        <dbReference type="Proteomes" id="UP000516173"/>
    </source>
</evidence>
<dbReference type="AlphaFoldDB" id="A0A7G1KTE1"/>
<dbReference type="KEGG" id="nwl:NWFMUON74_61440"/>
<keyword evidence="2" id="KW-1185">Reference proteome</keyword>
<dbReference type="Proteomes" id="UP000516173">
    <property type="component" value="Chromosome"/>
</dbReference>
<dbReference type="GeneID" id="80350556"/>
<proteinExistence type="predicted"/>